<evidence type="ECO:0008006" key="3">
    <source>
        <dbReference type="Google" id="ProtNLM"/>
    </source>
</evidence>
<dbReference type="AlphaFoldDB" id="A0A1R3RWJ5"/>
<sequence length="105" mass="11970">MLWENPGPQQPAQVTWDLREPLRVRWSHVSGEENKVFSIYLTNRVDFPPVTELVLRYVVMGQDEVVIPPPGPIPNPLNCNYRLWASAVGDPETIFAETPNLCIKD</sequence>
<organism evidence="1 2">
    <name type="scientific">Aspergillus carbonarius (strain ITEM 5010)</name>
    <dbReference type="NCBI Taxonomy" id="602072"/>
    <lineage>
        <taxon>Eukaryota</taxon>
        <taxon>Fungi</taxon>
        <taxon>Dikarya</taxon>
        <taxon>Ascomycota</taxon>
        <taxon>Pezizomycotina</taxon>
        <taxon>Eurotiomycetes</taxon>
        <taxon>Eurotiomycetidae</taxon>
        <taxon>Eurotiales</taxon>
        <taxon>Aspergillaceae</taxon>
        <taxon>Aspergillus</taxon>
        <taxon>Aspergillus subgen. Circumdati</taxon>
    </lineage>
</organism>
<proteinExistence type="predicted"/>
<protein>
    <recommendedName>
        <fullName evidence="3">Fibronectin type-III domain-containing protein</fullName>
    </recommendedName>
</protein>
<dbReference type="VEuPathDB" id="FungiDB:ASPCADRAFT_2287"/>
<evidence type="ECO:0000313" key="2">
    <source>
        <dbReference type="Proteomes" id="UP000188318"/>
    </source>
</evidence>
<keyword evidence="2" id="KW-1185">Reference proteome</keyword>
<dbReference type="OMA" id="WASACGH"/>
<dbReference type="EMBL" id="KV907495">
    <property type="protein sequence ID" value="OOF98859.1"/>
    <property type="molecule type" value="Genomic_DNA"/>
</dbReference>
<gene>
    <name evidence="1" type="ORF">ASPCADRAFT_2287</name>
</gene>
<accession>A0A1R3RWJ5</accession>
<dbReference type="Proteomes" id="UP000188318">
    <property type="component" value="Unassembled WGS sequence"/>
</dbReference>
<reference evidence="2" key="1">
    <citation type="journal article" date="2017" name="Genome Biol.">
        <title>Comparative genomics reveals high biological diversity and specific adaptations in the industrially and medically important fungal genus Aspergillus.</title>
        <authorList>
            <person name="de Vries R.P."/>
            <person name="Riley R."/>
            <person name="Wiebenga A."/>
            <person name="Aguilar-Osorio G."/>
            <person name="Amillis S."/>
            <person name="Uchima C.A."/>
            <person name="Anderluh G."/>
            <person name="Asadollahi M."/>
            <person name="Askin M."/>
            <person name="Barry K."/>
            <person name="Battaglia E."/>
            <person name="Bayram O."/>
            <person name="Benocci T."/>
            <person name="Braus-Stromeyer S.A."/>
            <person name="Caldana C."/>
            <person name="Canovas D."/>
            <person name="Cerqueira G.C."/>
            <person name="Chen F."/>
            <person name="Chen W."/>
            <person name="Choi C."/>
            <person name="Clum A."/>
            <person name="Dos Santos R.A."/>
            <person name="Damasio A.R."/>
            <person name="Diallinas G."/>
            <person name="Emri T."/>
            <person name="Fekete E."/>
            <person name="Flipphi M."/>
            <person name="Freyberg S."/>
            <person name="Gallo A."/>
            <person name="Gournas C."/>
            <person name="Habgood R."/>
            <person name="Hainaut M."/>
            <person name="Harispe M.L."/>
            <person name="Henrissat B."/>
            <person name="Hilden K.S."/>
            <person name="Hope R."/>
            <person name="Hossain A."/>
            <person name="Karabika E."/>
            <person name="Karaffa L."/>
            <person name="Karanyi Z."/>
            <person name="Krasevec N."/>
            <person name="Kuo A."/>
            <person name="Kusch H."/>
            <person name="LaButti K."/>
            <person name="Lagendijk E.L."/>
            <person name="Lapidus A."/>
            <person name="Levasseur A."/>
            <person name="Lindquist E."/>
            <person name="Lipzen A."/>
            <person name="Logrieco A.F."/>
            <person name="MacCabe A."/>
            <person name="Maekelae M.R."/>
            <person name="Malavazi I."/>
            <person name="Melin P."/>
            <person name="Meyer V."/>
            <person name="Mielnichuk N."/>
            <person name="Miskei M."/>
            <person name="Molnar A.P."/>
            <person name="Mule G."/>
            <person name="Ngan C.Y."/>
            <person name="Orejas M."/>
            <person name="Orosz E."/>
            <person name="Ouedraogo J.P."/>
            <person name="Overkamp K.M."/>
            <person name="Park H.-S."/>
            <person name="Perrone G."/>
            <person name="Piumi F."/>
            <person name="Punt P.J."/>
            <person name="Ram A.F."/>
            <person name="Ramon A."/>
            <person name="Rauscher S."/>
            <person name="Record E."/>
            <person name="Riano-Pachon D.M."/>
            <person name="Robert V."/>
            <person name="Roehrig J."/>
            <person name="Ruller R."/>
            <person name="Salamov A."/>
            <person name="Salih N.S."/>
            <person name="Samson R.A."/>
            <person name="Sandor E."/>
            <person name="Sanguinetti M."/>
            <person name="Schuetze T."/>
            <person name="Sepcic K."/>
            <person name="Shelest E."/>
            <person name="Sherlock G."/>
            <person name="Sophianopoulou V."/>
            <person name="Squina F.M."/>
            <person name="Sun H."/>
            <person name="Susca A."/>
            <person name="Todd R.B."/>
            <person name="Tsang A."/>
            <person name="Unkles S.E."/>
            <person name="van de Wiele N."/>
            <person name="van Rossen-Uffink D."/>
            <person name="Oliveira J.V."/>
            <person name="Vesth T.C."/>
            <person name="Visser J."/>
            <person name="Yu J.-H."/>
            <person name="Zhou M."/>
            <person name="Andersen M.R."/>
            <person name="Archer D.B."/>
            <person name="Baker S.E."/>
            <person name="Benoit I."/>
            <person name="Brakhage A.A."/>
            <person name="Braus G.H."/>
            <person name="Fischer R."/>
            <person name="Frisvad J.C."/>
            <person name="Goldman G.H."/>
            <person name="Houbraken J."/>
            <person name="Oakley B."/>
            <person name="Pocsi I."/>
            <person name="Scazzocchio C."/>
            <person name="Seiboth B."/>
            <person name="vanKuyk P.A."/>
            <person name="Wortman J."/>
            <person name="Dyer P.S."/>
            <person name="Grigoriev I.V."/>
        </authorList>
    </citation>
    <scope>NUCLEOTIDE SEQUENCE [LARGE SCALE GENOMIC DNA]</scope>
    <source>
        <strain evidence="2">ITEM 5010</strain>
    </source>
</reference>
<evidence type="ECO:0000313" key="1">
    <source>
        <dbReference type="EMBL" id="OOF98859.1"/>
    </source>
</evidence>
<name>A0A1R3RWJ5_ASPC5</name>
<dbReference type="OrthoDB" id="4377946at2759"/>